<dbReference type="GO" id="GO:0004493">
    <property type="term" value="F:methylmalonyl-CoA epimerase activity"/>
    <property type="evidence" value="ECO:0007669"/>
    <property type="project" value="TreeGrafter"/>
</dbReference>
<dbReference type="GO" id="GO:0051213">
    <property type="term" value="F:dioxygenase activity"/>
    <property type="evidence" value="ECO:0007669"/>
    <property type="project" value="UniProtKB-KW"/>
</dbReference>
<keyword evidence="1" id="KW-0479">Metal-binding</keyword>
<keyword evidence="5" id="KW-1185">Reference proteome</keyword>
<keyword evidence="4" id="KW-0560">Oxidoreductase</keyword>
<dbReference type="InterPro" id="IPR004360">
    <property type="entry name" value="Glyas_Fos-R_dOase_dom"/>
</dbReference>
<evidence type="ECO:0000313" key="5">
    <source>
        <dbReference type="Proteomes" id="UP000588068"/>
    </source>
</evidence>
<accession>A0A841HQ01</accession>
<reference evidence="4 5" key="1">
    <citation type="submission" date="2020-08" db="EMBL/GenBank/DDBJ databases">
        <title>Genomic Encyclopedia of Type Strains, Phase IV (KMG-IV): sequencing the most valuable type-strain genomes for metagenomic binning, comparative biology and taxonomic classification.</title>
        <authorList>
            <person name="Goeker M."/>
        </authorList>
    </citation>
    <scope>NUCLEOTIDE SEQUENCE [LARGE SCALE GENOMIC DNA]</scope>
    <source>
        <strain evidence="4 5">DSM 26723</strain>
    </source>
</reference>
<dbReference type="PROSITE" id="PS51819">
    <property type="entry name" value="VOC"/>
    <property type="match status" value="2"/>
</dbReference>
<name>A0A841HQ01_9GAMM</name>
<dbReference type="InterPro" id="IPR051785">
    <property type="entry name" value="MMCE/EMCE_epimerase"/>
</dbReference>
<dbReference type="AlphaFoldDB" id="A0A841HQ01"/>
<dbReference type="SUPFAM" id="SSF54593">
    <property type="entry name" value="Glyoxalase/Bleomycin resistance protein/Dihydroxybiphenyl dioxygenase"/>
    <property type="match status" value="2"/>
</dbReference>
<evidence type="ECO:0000313" key="4">
    <source>
        <dbReference type="EMBL" id="MBB6094122.1"/>
    </source>
</evidence>
<sequence length="279" mass="29886">MTIQSSFKAAVVAATALATGIATAAEGEAPAVSSASPHTIGAAKLIIGDVAQNQQFYEQMLGMKEVAHYSAEGVYDEPIMGFEAGARLALFSPKAEAPIKKSQFPVVLIYVPDFDAVTKRIADAKHPIVHLPPAQSGPFRIAIARDPSGNAVEILARPNQPAAVGGSKLIVNDRQKAEDFYARVFGVKPIQRYKAPAYDEVLMGFGSEAWLALFEPKGEAPLPKSRFPVVAIYTPEFDQVLERVKAEGLGFRNVKTSNPAMRIIVAQDPSGNAVEVISR</sequence>
<feature type="signal peptide" evidence="2">
    <location>
        <begin position="1"/>
        <end position="24"/>
    </location>
</feature>
<keyword evidence="2" id="KW-0732">Signal</keyword>
<comment type="caution">
    <text evidence="4">The sequence shown here is derived from an EMBL/GenBank/DDBJ whole genome shotgun (WGS) entry which is preliminary data.</text>
</comment>
<dbReference type="GO" id="GO:0046872">
    <property type="term" value="F:metal ion binding"/>
    <property type="evidence" value="ECO:0007669"/>
    <property type="project" value="UniProtKB-KW"/>
</dbReference>
<dbReference type="GO" id="GO:0046491">
    <property type="term" value="P:L-methylmalonyl-CoA metabolic process"/>
    <property type="evidence" value="ECO:0007669"/>
    <property type="project" value="TreeGrafter"/>
</dbReference>
<keyword evidence="4" id="KW-0456">Lyase</keyword>
<dbReference type="CDD" id="cd06587">
    <property type="entry name" value="VOC"/>
    <property type="match status" value="2"/>
</dbReference>
<proteinExistence type="predicted"/>
<evidence type="ECO:0000256" key="1">
    <source>
        <dbReference type="ARBA" id="ARBA00022723"/>
    </source>
</evidence>
<dbReference type="InterPro" id="IPR037523">
    <property type="entry name" value="VOC_core"/>
</dbReference>
<dbReference type="Proteomes" id="UP000588068">
    <property type="component" value="Unassembled WGS sequence"/>
</dbReference>
<evidence type="ECO:0000256" key="2">
    <source>
        <dbReference type="SAM" id="SignalP"/>
    </source>
</evidence>
<dbReference type="PANTHER" id="PTHR43048">
    <property type="entry name" value="METHYLMALONYL-COA EPIMERASE"/>
    <property type="match status" value="1"/>
</dbReference>
<dbReference type="RefSeq" id="WP_184333102.1">
    <property type="nucleotide sequence ID" value="NZ_JACHHZ010000003.1"/>
</dbReference>
<dbReference type="Pfam" id="PF00903">
    <property type="entry name" value="Glyoxalase"/>
    <property type="match status" value="2"/>
</dbReference>
<dbReference type="InterPro" id="IPR029068">
    <property type="entry name" value="Glyas_Bleomycin-R_OHBP_Dase"/>
</dbReference>
<organism evidence="4 5">
    <name type="scientific">Povalibacter uvarum</name>
    <dbReference type="NCBI Taxonomy" id="732238"/>
    <lineage>
        <taxon>Bacteria</taxon>
        <taxon>Pseudomonadati</taxon>
        <taxon>Pseudomonadota</taxon>
        <taxon>Gammaproteobacteria</taxon>
        <taxon>Steroidobacterales</taxon>
        <taxon>Steroidobacteraceae</taxon>
        <taxon>Povalibacter</taxon>
    </lineage>
</organism>
<evidence type="ECO:0000259" key="3">
    <source>
        <dbReference type="PROSITE" id="PS51819"/>
    </source>
</evidence>
<dbReference type="EMBL" id="JACHHZ010000003">
    <property type="protein sequence ID" value="MBB6094122.1"/>
    <property type="molecule type" value="Genomic_DNA"/>
</dbReference>
<feature type="domain" description="VOC" evidence="3">
    <location>
        <begin position="163"/>
        <end position="279"/>
    </location>
</feature>
<dbReference type="GO" id="GO:0016829">
    <property type="term" value="F:lyase activity"/>
    <property type="evidence" value="ECO:0007669"/>
    <property type="project" value="UniProtKB-KW"/>
</dbReference>
<protein>
    <submittedName>
        <fullName evidence="4">Catechol 2,3-dioxygenase-like lactoylglutathione lyase family enzyme</fullName>
    </submittedName>
</protein>
<dbReference type="Gene3D" id="3.10.180.10">
    <property type="entry name" value="2,3-Dihydroxybiphenyl 1,2-Dioxygenase, domain 1"/>
    <property type="match status" value="2"/>
</dbReference>
<dbReference type="PANTHER" id="PTHR43048:SF3">
    <property type="entry name" value="METHYLMALONYL-COA EPIMERASE, MITOCHONDRIAL"/>
    <property type="match status" value="1"/>
</dbReference>
<feature type="domain" description="VOC" evidence="3">
    <location>
        <begin position="39"/>
        <end position="157"/>
    </location>
</feature>
<feature type="chain" id="PRO_5032746269" evidence="2">
    <location>
        <begin position="25"/>
        <end position="279"/>
    </location>
</feature>
<gene>
    <name evidence="4" type="ORF">HNQ60_003003</name>
</gene>
<keyword evidence="4" id="KW-0223">Dioxygenase</keyword>